<accession>A0A5N5T264</accession>
<sequence length="123" mass="14347">KERISQMITAVYLKHKSYIKLILRIEEKIYQEVVLENLKDVYKVNSHIKCVLCKHVIENGKIKIGFIFRLFLVYGQISTRISVLCDLTNLLYIQNFVPSLQIGNLKEKGLKLILTLKDKVPPF</sequence>
<organism evidence="1 2">
    <name type="scientific">Armadillidium nasatum</name>
    <dbReference type="NCBI Taxonomy" id="96803"/>
    <lineage>
        <taxon>Eukaryota</taxon>
        <taxon>Metazoa</taxon>
        <taxon>Ecdysozoa</taxon>
        <taxon>Arthropoda</taxon>
        <taxon>Crustacea</taxon>
        <taxon>Multicrustacea</taxon>
        <taxon>Malacostraca</taxon>
        <taxon>Eumalacostraca</taxon>
        <taxon>Peracarida</taxon>
        <taxon>Isopoda</taxon>
        <taxon>Oniscidea</taxon>
        <taxon>Crinocheta</taxon>
        <taxon>Armadillidiidae</taxon>
        <taxon>Armadillidium</taxon>
    </lineage>
</organism>
<proteinExistence type="predicted"/>
<feature type="non-terminal residue" evidence="1">
    <location>
        <position position="1"/>
    </location>
</feature>
<keyword evidence="2" id="KW-1185">Reference proteome</keyword>
<dbReference type="Proteomes" id="UP000326759">
    <property type="component" value="Unassembled WGS sequence"/>
</dbReference>
<dbReference type="AlphaFoldDB" id="A0A5N5T264"/>
<evidence type="ECO:0000313" key="1">
    <source>
        <dbReference type="EMBL" id="KAB7500526.1"/>
    </source>
</evidence>
<name>A0A5N5T264_9CRUS</name>
<dbReference type="EMBL" id="SEYY01013705">
    <property type="protein sequence ID" value="KAB7500526.1"/>
    <property type="molecule type" value="Genomic_DNA"/>
</dbReference>
<comment type="caution">
    <text evidence="1">The sequence shown here is derived from an EMBL/GenBank/DDBJ whole genome shotgun (WGS) entry which is preliminary data.</text>
</comment>
<gene>
    <name evidence="1" type="ORF">Anas_13393</name>
</gene>
<evidence type="ECO:0000313" key="2">
    <source>
        <dbReference type="Proteomes" id="UP000326759"/>
    </source>
</evidence>
<protein>
    <submittedName>
        <fullName evidence="1">Uncharacterized protein</fullName>
    </submittedName>
</protein>
<reference evidence="1 2" key="1">
    <citation type="journal article" date="2019" name="PLoS Biol.">
        <title>Sex chromosomes control vertical transmission of feminizing Wolbachia symbionts in an isopod.</title>
        <authorList>
            <person name="Becking T."/>
            <person name="Chebbi M.A."/>
            <person name="Giraud I."/>
            <person name="Moumen B."/>
            <person name="Laverre T."/>
            <person name="Caubet Y."/>
            <person name="Peccoud J."/>
            <person name="Gilbert C."/>
            <person name="Cordaux R."/>
        </authorList>
    </citation>
    <scope>NUCLEOTIDE SEQUENCE [LARGE SCALE GENOMIC DNA]</scope>
    <source>
        <strain evidence="1">ANa2</strain>
        <tissue evidence="1">Whole body excluding digestive tract and cuticle</tissue>
    </source>
</reference>